<gene>
    <name evidence="1" type="ORF">V757_09965</name>
</gene>
<name>V8FWR3_9BURK</name>
<keyword evidence="2" id="KW-1185">Reference proteome</keyword>
<dbReference type="Proteomes" id="UP000018766">
    <property type="component" value="Unassembled WGS sequence"/>
</dbReference>
<protein>
    <submittedName>
        <fullName evidence="1">Uncharacterized protein</fullName>
    </submittedName>
</protein>
<dbReference type="AlphaFoldDB" id="V8FWR3"/>
<proteinExistence type="predicted"/>
<comment type="caution">
    <text evidence="1">The sequence shown here is derived from an EMBL/GenBank/DDBJ whole genome shotgun (WGS) entry which is preliminary data.</text>
</comment>
<accession>V8FWR3</accession>
<sequence>MSSSDYFLHSEINRQFEGGLEIKTEVNNLTLFVCFYLSETDFDALPHIIPEERFQTGHNVHVGELNAQIDVADEMESILANMDDGDTVVFFCEDEDNIVDGLTFINASHILS</sequence>
<evidence type="ECO:0000313" key="2">
    <source>
        <dbReference type="Proteomes" id="UP000018766"/>
    </source>
</evidence>
<organism evidence="1 2">
    <name type="scientific">Pelistega indica</name>
    <dbReference type="NCBI Taxonomy" id="1414851"/>
    <lineage>
        <taxon>Bacteria</taxon>
        <taxon>Pseudomonadati</taxon>
        <taxon>Pseudomonadota</taxon>
        <taxon>Betaproteobacteria</taxon>
        <taxon>Burkholderiales</taxon>
        <taxon>Alcaligenaceae</taxon>
        <taxon>Pelistega</taxon>
    </lineage>
</organism>
<dbReference type="EMBL" id="AYSV01000102">
    <property type="protein sequence ID" value="ETD68714.1"/>
    <property type="molecule type" value="Genomic_DNA"/>
</dbReference>
<dbReference type="RefSeq" id="WP_023952228.1">
    <property type="nucleotide sequence ID" value="NZ_AYSV01000102.1"/>
</dbReference>
<reference evidence="1 2" key="1">
    <citation type="submission" date="2013-11" db="EMBL/GenBank/DDBJ databases">
        <title>Genomic analysis of Pelistega sp. HM-7.</title>
        <authorList>
            <person name="Kumbhare S.V."/>
            <person name="Shetty S.A."/>
            <person name="Sharma O."/>
            <person name="Dhotre D.P."/>
        </authorList>
    </citation>
    <scope>NUCLEOTIDE SEQUENCE [LARGE SCALE GENOMIC DNA]</scope>
    <source>
        <strain evidence="1 2">HM-7</strain>
    </source>
</reference>
<dbReference type="OrthoDB" id="8665290at2"/>
<evidence type="ECO:0000313" key="1">
    <source>
        <dbReference type="EMBL" id="ETD68714.1"/>
    </source>
</evidence>